<evidence type="ECO:0008006" key="3">
    <source>
        <dbReference type="Google" id="ProtNLM"/>
    </source>
</evidence>
<dbReference type="EMBL" id="JAUSWJ010000001">
    <property type="protein sequence ID" value="MDQ0517564.1"/>
    <property type="molecule type" value="Genomic_DNA"/>
</dbReference>
<evidence type="ECO:0000313" key="1">
    <source>
        <dbReference type="EMBL" id="MDQ0517564.1"/>
    </source>
</evidence>
<comment type="caution">
    <text evidence="1">The sequence shown here is derived from an EMBL/GenBank/DDBJ whole genome shotgun (WGS) entry which is preliminary data.</text>
</comment>
<gene>
    <name evidence="1" type="ORF">QO015_003177</name>
</gene>
<keyword evidence="2" id="KW-1185">Reference proteome</keyword>
<accession>A0ABU0M9B6</accession>
<proteinExistence type="predicted"/>
<dbReference type="RefSeq" id="WP_266283072.1">
    <property type="nucleotide sequence ID" value="NZ_JAPKNF010000002.1"/>
</dbReference>
<name>A0ABU0M9B6_9HYPH</name>
<sequence>MTSQATEHDDRPEALLDSMSRRIGILELDLGGRAVVTEAATGAYATTAVIAALAGAKVNACARDTASHGTAREAIEATRALARLAGVEDRITFSFGVPDEVLWRCDILTNSGRIRPITATHVRLMPKSAVIALMFEAWEFRDGDIDRNACRDRGIRIVAVNERHPDVAVFPFLGPLCVLQLSEAGLDVPGCAVAVLCDNPFAPHLLEGLDHAGARATLFLTPEALGAGPWHAVVLALTPDGAPLGAADLSAIAARAPGALVTQFWGDVDRKAASALAIRIAPSAAPAAGHMGILLNRLGHEPIVRLQAGGLKAAEIVLSGRELESGGIAELVT</sequence>
<protein>
    <recommendedName>
        <fullName evidence="3">PhzF family phenazine biosynthesis protein</fullName>
    </recommendedName>
</protein>
<dbReference type="Proteomes" id="UP001223743">
    <property type="component" value="Unassembled WGS sequence"/>
</dbReference>
<evidence type="ECO:0000313" key="2">
    <source>
        <dbReference type="Proteomes" id="UP001223743"/>
    </source>
</evidence>
<reference evidence="1 2" key="1">
    <citation type="submission" date="2023-07" db="EMBL/GenBank/DDBJ databases">
        <title>Genomic Encyclopedia of Type Strains, Phase IV (KMG-IV): sequencing the most valuable type-strain genomes for metagenomic binning, comparative biology and taxonomic classification.</title>
        <authorList>
            <person name="Goeker M."/>
        </authorList>
    </citation>
    <scope>NUCLEOTIDE SEQUENCE [LARGE SCALE GENOMIC DNA]</scope>
    <source>
        <strain evidence="1 2">B1-1</strain>
    </source>
</reference>
<organism evidence="1 2">
    <name type="scientific">Kaistia geumhonensis</name>
    <dbReference type="NCBI Taxonomy" id="410839"/>
    <lineage>
        <taxon>Bacteria</taxon>
        <taxon>Pseudomonadati</taxon>
        <taxon>Pseudomonadota</taxon>
        <taxon>Alphaproteobacteria</taxon>
        <taxon>Hyphomicrobiales</taxon>
        <taxon>Kaistiaceae</taxon>
        <taxon>Kaistia</taxon>
    </lineage>
</organism>